<feature type="domain" description="Sporulation stage II protein D amidase enhancer LytB N-terminal" evidence="2">
    <location>
        <begin position="61"/>
        <end position="163"/>
    </location>
</feature>
<dbReference type="EMBL" id="DVGZ01000131">
    <property type="protein sequence ID" value="HIR48343.1"/>
    <property type="molecule type" value="Genomic_DNA"/>
</dbReference>
<protein>
    <submittedName>
        <fullName evidence="3">SpoIID/LytB domain-containing protein</fullName>
    </submittedName>
</protein>
<dbReference type="AlphaFoldDB" id="A0A9D1DFU9"/>
<name>A0A9D1DFU9_9FIRM</name>
<evidence type="ECO:0000256" key="1">
    <source>
        <dbReference type="SAM" id="MobiDB-lite"/>
    </source>
</evidence>
<dbReference type="InterPro" id="IPR013693">
    <property type="entry name" value="SpoIID/LytB_N"/>
</dbReference>
<dbReference type="InterPro" id="IPR013486">
    <property type="entry name" value="SpoIID/LytB"/>
</dbReference>
<evidence type="ECO:0000313" key="3">
    <source>
        <dbReference type="EMBL" id="HIR48343.1"/>
    </source>
</evidence>
<dbReference type="Proteomes" id="UP000824242">
    <property type="component" value="Unassembled WGS sequence"/>
</dbReference>
<dbReference type="Pfam" id="PF08486">
    <property type="entry name" value="SpoIID"/>
    <property type="match status" value="1"/>
</dbReference>
<accession>A0A9D1DFU9</accession>
<proteinExistence type="predicted"/>
<gene>
    <name evidence="3" type="ORF">IAB89_11945</name>
</gene>
<evidence type="ECO:0000313" key="4">
    <source>
        <dbReference type="Proteomes" id="UP000824242"/>
    </source>
</evidence>
<sequence length="332" mass="35389">MKRNVVECLILALLLFVIPLFAMGGAPHEENGGETSSAAPAPEPESADTADDFAILDTSTGNVIHVSRLEFLRGGAAAEIPPSYDLEAIKAQAAAAYTYYARLREQQEQSPDPALKGADFSANLSIGEKYVTPELMKSRYGDRYEEYYAKLDEAAHAVNGLVLRSGGELIDAVFYAISAGVTESSADIWGGERSYLVPVASPGDCYAAGYRTSAVFSAEELKTALLSADASLAFGDDPAAWLTDLQRTGSGSVLSLNVGGVSMDGGKFRSVLGLRSQNFTFTFADNSFTFTVCGYGHGVGMSQVGAQYMAEQGASWEDILHWYYPGISIEAL</sequence>
<dbReference type="GO" id="GO:0030435">
    <property type="term" value="P:sporulation resulting in formation of a cellular spore"/>
    <property type="evidence" value="ECO:0007669"/>
    <property type="project" value="InterPro"/>
</dbReference>
<comment type="caution">
    <text evidence="3">The sequence shown here is derived from an EMBL/GenBank/DDBJ whole genome shotgun (WGS) entry which is preliminary data.</text>
</comment>
<feature type="region of interest" description="Disordered" evidence="1">
    <location>
        <begin position="29"/>
        <end position="48"/>
    </location>
</feature>
<reference evidence="3" key="2">
    <citation type="journal article" date="2021" name="PeerJ">
        <title>Extensive microbial diversity within the chicken gut microbiome revealed by metagenomics and culture.</title>
        <authorList>
            <person name="Gilroy R."/>
            <person name="Ravi A."/>
            <person name="Getino M."/>
            <person name="Pursley I."/>
            <person name="Horton D.L."/>
            <person name="Alikhan N.F."/>
            <person name="Baker D."/>
            <person name="Gharbi K."/>
            <person name="Hall N."/>
            <person name="Watson M."/>
            <person name="Adriaenssens E.M."/>
            <person name="Foster-Nyarko E."/>
            <person name="Jarju S."/>
            <person name="Secka A."/>
            <person name="Antonio M."/>
            <person name="Oren A."/>
            <person name="Chaudhuri R.R."/>
            <person name="La Ragione R."/>
            <person name="Hildebrand F."/>
            <person name="Pallen M.J."/>
        </authorList>
    </citation>
    <scope>NUCLEOTIDE SEQUENCE</scope>
    <source>
        <strain evidence="3">ChiSxjej1B13-7958</strain>
    </source>
</reference>
<dbReference type="NCBIfam" id="TIGR02669">
    <property type="entry name" value="SpoIID_LytB"/>
    <property type="match status" value="1"/>
</dbReference>
<organism evidence="3 4">
    <name type="scientific">Candidatus Caccousia avicola</name>
    <dbReference type="NCBI Taxonomy" id="2840721"/>
    <lineage>
        <taxon>Bacteria</taxon>
        <taxon>Bacillati</taxon>
        <taxon>Bacillota</taxon>
        <taxon>Clostridia</taxon>
        <taxon>Eubacteriales</taxon>
        <taxon>Oscillospiraceae</taxon>
        <taxon>Oscillospiraceae incertae sedis</taxon>
        <taxon>Candidatus Caccousia</taxon>
    </lineage>
</organism>
<reference evidence="3" key="1">
    <citation type="submission" date="2020-10" db="EMBL/GenBank/DDBJ databases">
        <authorList>
            <person name="Gilroy R."/>
        </authorList>
    </citation>
    <scope>NUCLEOTIDE SEQUENCE</scope>
    <source>
        <strain evidence="3">ChiSxjej1B13-7958</strain>
    </source>
</reference>
<evidence type="ECO:0000259" key="2">
    <source>
        <dbReference type="Pfam" id="PF08486"/>
    </source>
</evidence>